<proteinExistence type="predicted"/>
<evidence type="ECO:0000313" key="1">
    <source>
        <dbReference type="EMBL" id="CAB4152030.1"/>
    </source>
</evidence>
<protein>
    <submittedName>
        <fullName evidence="1">Uncharacterized protein</fullName>
    </submittedName>
</protein>
<reference evidence="1" key="1">
    <citation type="submission" date="2020-04" db="EMBL/GenBank/DDBJ databases">
        <authorList>
            <person name="Chiriac C."/>
            <person name="Salcher M."/>
            <person name="Ghai R."/>
            <person name="Kavagutti S V."/>
        </authorList>
    </citation>
    <scope>NUCLEOTIDE SEQUENCE</scope>
</reference>
<accession>A0A6J5N409</accession>
<name>A0A6J5N409_9CAUD</name>
<organism evidence="1">
    <name type="scientific">uncultured Caudovirales phage</name>
    <dbReference type="NCBI Taxonomy" id="2100421"/>
    <lineage>
        <taxon>Viruses</taxon>
        <taxon>Duplodnaviria</taxon>
        <taxon>Heunggongvirae</taxon>
        <taxon>Uroviricota</taxon>
        <taxon>Caudoviricetes</taxon>
        <taxon>Peduoviridae</taxon>
        <taxon>Maltschvirus</taxon>
        <taxon>Maltschvirus maltsch</taxon>
    </lineage>
</organism>
<dbReference type="EMBL" id="LR796555">
    <property type="protein sequence ID" value="CAB4152030.1"/>
    <property type="molecule type" value="Genomic_DNA"/>
</dbReference>
<sequence>MHQSEMTNIIPFQPQRVKRRYRKANHAETDADHSKQATFQVAFLKAPRQVQDPRALQELKLLATVLMRAICDAHGMVGGLSKAQRRVAKEWFRNPDDSPFSFVWICEMLNLKPENVLIQISQIEPAGLSFYSQTIESFIESRYEERDFVYHPPVGFK</sequence>
<gene>
    <name evidence="1" type="ORF">UFOVP591_47</name>
</gene>